<dbReference type="AlphaFoldDB" id="A0A177NWS0"/>
<comment type="caution">
    <text evidence="1">The sequence shown here is derived from an EMBL/GenBank/DDBJ whole genome shotgun (WGS) entry which is preliminary data.</text>
</comment>
<accession>A0A177NWS0</accession>
<evidence type="ECO:0000313" key="2">
    <source>
        <dbReference type="Proteomes" id="UP000077628"/>
    </source>
</evidence>
<organism evidence="1 2">
    <name type="scientific">Methylomonas koyamae</name>
    <dbReference type="NCBI Taxonomy" id="702114"/>
    <lineage>
        <taxon>Bacteria</taxon>
        <taxon>Pseudomonadati</taxon>
        <taxon>Pseudomonadota</taxon>
        <taxon>Gammaproteobacteria</taxon>
        <taxon>Methylococcales</taxon>
        <taxon>Methylococcaceae</taxon>
        <taxon>Methylomonas</taxon>
    </lineage>
</organism>
<proteinExistence type="predicted"/>
<dbReference type="Proteomes" id="UP000077628">
    <property type="component" value="Unassembled WGS sequence"/>
</dbReference>
<sequence length="248" mass="28601">MIFIQRAPEPIILQEQGQTKRRALCAAYDEEQREFDFDSKIYGHETVKSTLKQMQHDKCCFCESKISHISYGDVEHYRPKGGFKQTEQDTLQEPGYYWLAYDWGNLLLSCSLCNQQFKKNLFPLLEPQQRALSHHDDITLELPLLINPSVTDPSQYIGFRQEIPYALEDNIYGKTTITVVGLDREAQNERRRTELDKFKILVKLVRLAENQPDNNALQSLASQAKQKIAEAIIPEAEYSAMINSSLPD</sequence>
<dbReference type="RefSeq" id="WP_064026449.1">
    <property type="nucleotide sequence ID" value="NZ_LUUK01000078.1"/>
</dbReference>
<protein>
    <recommendedName>
        <fullName evidence="3">TIGR02646 family protein</fullName>
    </recommendedName>
</protein>
<evidence type="ECO:0008006" key="3">
    <source>
        <dbReference type="Google" id="ProtNLM"/>
    </source>
</evidence>
<dbReference type="STRING" id="702114.A1355_02290"/>
<keyword evidence="2" id="KW-1185">Reference proteome</keyword>
<reference evidence="2" key="1">
    <citation type="submission" date="2016-03" db="EMBL/GenBank/DDBJ databases">
        <authorList>
            <person name="Heylen K."/>
            <person name="De Vos P."/>
            <person name="Vekeman B."/>
        </authorList>
    </citation>
    <scope>NUCLEOTIDE SEQUENCE [LARGE SCALE GENOMIC DNA]</scope>
    <source>
        <strain evidence="2">R-45383</strain>
    </source>
</reference>
<name>A0A177NWS0_9GAMM</name>
<dbReference type="OrthoDB" id="8824552at2"/>
<dbReference type="Gene3D" id="1.10.30.50">
    <property type="match status" value="1"/>
</dbReference>
<dbReference type="EMBL" id="LUUK01000078">
    <property type="protein sequence ID" value="OAI22458.1"/>
    <property type="molecule type" value="Genomic_DNA"/>
</dbReference>
<evidence type="ECO:0000313" key="1">
    <source>
        <dbReference type="EMBL" id="OAI22458.1"/>
    </source>
</evidence>
<gene>
    <name evidence="1" type="ORF">A1355_02290</name>
</gene>